<reference evidence="2 3" key="1">
    <citation type="submission" date="2019-03" db="EMBL/GenBank/DDBJ databases">
        <title>Genomic Encyclopedia of Archaeal and Bacterial Type Strains, Phase II (KMG-II): from individual species to whole genera.</title>
        <authorList>
            <person name="Goeker M."/>
        </authorList>
    </citation>
    <scope>NUCLEOTIDE SEQUENCE [LARGE SCALE GENOMIC DNA]</scope>
    <source>
        <strain evidence="2 3">DSM 28353</strain>
    </source>
</reference>
<sequence length="212" mass="23835">MTTESNVKTAAEKVKSFAMGFIGSMFVALGFSYFSEQSSYRIPRILLPVYEFLGNIGLAIGLLILGAALLYAAYAKFKNNGGRPAVILIVLPLFLVFSFVITKWTENGSKVKEKQQISGNKDNTNKEISRPKLDHEKANAYLDQLELLVDKMTKAKELKDDTAFKTLEAEYFEQMNQLADIIPQLSKTDKYADFAHYNAQLAQKINQMRGIE</sequence>
<keyword evidence="1" id="KW-0472">Membrane</keyword>
<dbReference type="InterPro" id="IPR036259">
    <property type="entry name" value="MFS_trans_sf"/>
</dbReference>
<evidence type="ECO:0000256" key="1">
    <source>
        <dbReference type="SAM" id="Phobius"/>
    </source>
</evidence>
<feature type="transmembrane region" description="Helical" evidence="1">
    <location>
        <begin position="46"/>
        <end position="73"/>
    </location>
</feature>
<dbReference type="SUPFAM" id="SSF103473">
    <property type="entry name" value="MFS general substrate transporter"/>
    <property type="match status" value="1"/>
</dbReference>
<name>A0A4R6WR65_9SPHI</name>
<accession>A0A4R6WR65</accession>
<gene>
    <name evidence="2" type="ORF">CLV99_0558</name>
</gene>
<evidence type="ECO:0000313" key="2">
    <source>
        <dbReference type="EMBL" id="TDQ79126.1"/>
    </source>
</evidence>
<feature type="transmembrane region" description="Helical" evidence="1">
    <location>
        <begin position="85"/>
        <end position="104"/>
    </location>
</feature>
<proteinExistence type="predicted"/>
<protein>
    <submittedName>
        <fullName evidence="2">Uncharacterized protein</fullName>
    </submittedName>
</protein>
<comment type="caution">
    <text evidence="2">The sequence shown here is derived from an EMBL/GenBank/DDBJ whole genome shotgun (WGS) entry which is preliminary data.</text>
</comment>
<keyword evidence="1" id="KW-0812">Transmembrane</keyword>
<feature type="transmembrane region" description="Helical" evidence="1">
    <location>
        <begin position="16"/>
        <end position="34"/>
    </location>
</feature>
<dbReference type="OrthoDB" id="1265434at2"/>
<evidence type="ECO:0000313" key="3">
    <source>
        <dbReference type="Proteomes" id="UP000295292"/>
    </source>
</evidence>
<dbReference type="EMBL" id="SNYV01000011">
    <property type="protein sequence ID" value="TDQ79126.1"/>
    <property type="molecule type" value="Genomic_DNA"/>
</dbReference>
<keyword evidence="1" id="KW-1133">Transmembrane helix</keyword>
<dbReference type="Proteomes" id="UP000295292">
    <property type="component" value="Unassembled WGS sequence"/>
</dbReference>
<keyword evidence="3" id="KW-1185">Reference proteome</keyword>
<organism evidence="2 3">
    <name type="scientific">Sphingobacterium yanglingense</name>
    <dbReference type="NCBI Taxonomy" id="1437280"/>
    <lineage>
        <taxon>Bacteria</taxon>
        <taxon>Pseudomonadati</taxon>
        <taxon>Bacteroidota</taxon>
        <taxon>Sphingobacteriia</taxon>
        <taxon>Sphingobacteriales</taxon>
        <taxon>Sphingobacteriaceae</taxon>
        <taxon>Sphingobacterium</taxon>
    </lineage>
</organism>
<dbReference type="AlphaFoldDB" id="A0A4R6WR65"/>
<dbReference type="RefSeq" id="WP_133582940.1">
    <property type="nucleotide sequence ID" value="NZ_SNYV01000011.1"/>
</dbReference>